<dbReference type="Gene3D" id="1.10.260.40">
    <property type="entry name" value="lambda repressor-like DNA-binding domains"/>
    <property type="match status" value="1"/>
</dbReference>
<feature type="domain" description="HTH cro/C1-type" evidence="1">
    <location>
        <begin position="17"/>
        <end position="71"/>
    </location>
</feature>
<dbReference type="Pfam" id="PF01381">
    <property type="entry name" value="HTH_3"/>
    <property type="match status" value="1"/>
</dbReference>
<keyword evidence="3" id="KW-1185">Reference proteome</keyword>
<dbReference type="InterPro" id="IPR010982">
    <property type="entry name" value="Lambda_DNA-bd_dom_sf"/>
</dbReference>
<dbReference type="SUPFAM" id="SSF47413">
    <property type="entry name" value="lambda repressor-like DNA-binding domains"/>
    <property type="match status" value="1"/>
</dbReference>
<dbReference type="PROSITE" id="PS50943">
    <property type="entry name" value="HTH_CROC1"/>
    <property type="match status" value="1"/>
</dbReference>
<dbReference type="AlphaFoldDB" id="G2Z7Q9"/>
<dbReference type="CDD" id="cd00093">
    <property type="entry name" value="HTH_XRE"/>
    <property type="match status" value="1"/>
</dbReference>
<protein>
    <recommendedName>
        <fullName evidence="1">HTH cro/C1-type domain-containing protein</fullName>
    </recommendedName>
</protein>
<dbReference type="SMART" id="SM00530">
    <property type="entry name" value="HTH_XRE"/>
    <property type="match status" value="1"/>
</dbReference>
<dbReference type="GO" id="GO:0003677">
    <property type="term" value="F:DNA binding"/>
    <property type="evidence" value="ECO:0007669"/>
    <property type="project" value="InterPro"/>
</dbReference>
<evidence type="ECO:0000313" key="3">
    <source>
        <dbReference type="Proteomes" id="UP000009186"/>
    </source>
</evidence>
<name>G2Z7Q9_FLABF</name>
<sequence>MELEDKIILRNQLALLIRHLRELNGISQEVLANKIGIKEHTMIRIEQGKFSINAELLLLILKNLECTILAKGKEFKI</sequence>
<reference evidence="2 3" key="1">
    <citation type="journal article" date="2011" name="Appl. Environ. Microbiol.">
        <title>Complete genome sequence of the fish pathogen Flavobacterium branchiophilum.</title>
        <authorList>
            <consortium name="1:IP"/>
            <consortium name="Microbial Evolutionary Genomics,F-75015 Paris"/>
            <consortium name="France 2:CNRS"/>
            <consortium name="URA2171"/>
            <consortium name="F-75015 Paris,France 3:Unite de Virologie et Immunologie Mol."/>
            <consortium name="INRA,78352 Jouy en Josas Cedex"/>
            <consortium name="France. 4:Unite de Mathemathique"/>
            <consortium name="Informatique et Genome,INRA"/>
            <consortium name="78352 Jouy en Josas Cedex"/>
            <consortium name="France. 5:CEA/Genoscope"/>
            <consortium name="Evry"/>
            <consortium name="France"/>
            <person name="Touchon M."/>
            <person name="Barbier P."/>
            <person name="Bernardet J.F."/>
            <person name="Loux V."/>
            <person name="Vacherie B."/>
            <person name="Barbe V."/>
            <person name="Rocha E.P."/>
            <person name="Duchaud E."/>
        </authorList>
    </citation>
    <scope>NUCLEOTIDE SEQUENCE [LARGE SCALE GENOMIC DNA]</scope>
    <source>
        <strain evidence="2 3">FL-15</strain>
    </source>
</reference>
<dbReference type="KEGG" id="fbr:FBFL15_1621"/>
<evidence type="ECO:0000259" key="1">
    <source>
        <dbReference type="PROSITE" id="PS50943"/>
    </source>
</evidence>
<organism evidence="2 3">
    <name type="scientific">Flavobacterium branchiophilum (strain FL-15)</name>
    <dbReference type="NCBI Taxonomy" id="1034807"/>
    <lineage>
        <taxon>Bacteria</taxon>
        <taxon>Pseudomonadati</taxon>
        <taxon>Bacteroidota</taxon>
        <taxon>Flavobacteriia</taxon>
        <taxon>Flavobacteriales</taxon>
        <taxon>Flavobacteriaceae</taxon>
        <taxon>Flavobacterium</taxon>
    </lineage>
</organism>
<dbReference type="InterPro" id="IPR001387">
    <property type="entry name" value="Cro/C1-type_HTH"/>
</dbReference>
<dbReference type="HOGENOM" id="CLU_2632851_0_0_10"/>
<proteinExistence type="predicted"/>
<evidence type="ECO:0000313" key="2">
    <source>
        <dbReference type="EMBL" id="CCB69684.1"/>
    </source>
</evidence>
<accession>G2Z7Q9</accession>
<dbReference type="Proteomes" id="UP000009186">
    <property type="component" value="Chromosome"/>
</dbReference>
<gene>
    <name evidence="2" type="ordered locus">FBFL15_1621</name>
</gene>
<dbReference type="EMBL" id="FQ859183">
    <property type="protein sequence ID" value="CCB69684.1"/>
    <property type="molecule type" value="Genomic_DNA"/>
</dbReference>
<dbReference type="RefSeq" id="WP_014084150.1">
    <property type="nucleotide sequence ID" value="NC_016001.1"/>
</dbReference>